<evidence type="ECO:0000256" key="2">
    <source>
        <dbReference type="SAM" id="MobiDB-lite"/>
    </source>
</evidence>
<comment type="caution">
    <text evidence="4">The sequence shown here is derived from an EMBL/GenBank/DDBJ whole genome shotgun (WGS) entry which is preliminary data.</text>
</comment>
<dbReference type="PROSITE" id="PS51806">
    <property type="entry name" value="DOG1"/>
    <property type="match status" value="1"/>
</dbReference>
<evidence type="ECO:0000313" key="5">
    <source>
        <dbReference type="Proteomes" id="UP001237642"/>
    </source>
</evidence>
<reference evidence="4" key="1">
    <citation type="submission" date="2023-02" db="EMBL/GenBank/DDBJ databases">
        <title>Genome of toxic invasive species Heracleum sosnowskyi carries increased number of genes despite the absence of recent whole-genome duplications.</title>
        <authorList>
            <person name="Schelkunov M."/>
            <person name="Shtratnikova V."/>
            <person name="Makarenko M."/>
            <person name="Klepikova A."/>
            <person name="Omelchenko D."/>
            <person name="Novikova G."/>
            <person name="Obukhova E."/>
            <person name="Bogdanov V."/>
            <person name="Penin A."/>
            <person name="Logacheva M."/>
        </authorList>
    </citation>
    <scope>NUCLEOTIDE SEQUENCE</scope>
    <source>
        <strain evidence="4">Hsosn_3</strain>
        <tissue evidence="4">Leaf</tissue>
    </source>
</reference>
<dbReference type="Pfam" id="PF14144">
    <property type="entry name" value="DOG1"/>
    <property type="match status" value="1"/>
</dbReference>
<organism evidence="4 5">
    <name type="scientific">Heracleum sosnowskyi</name>
    <dbReference type="NCBI Taxonomy" id="360622"/>
    <lineage>
        <taxon>Eukaryota</taxon>
        <taxon>Viridiplantae</taxon>
        <taxon>Streptophyta</taxon>
        <taxon>Embryophyta</taxon>
        <taxon>Tracheophyta</taxon>
        <taxon>Spermatophyta</taxon>
        <taxon>Magnoliopsida</taxon>
        <taxon>eudicotyledons</taxon>
        <taxon>Gunneridae</taxon>
        <taxon>Pentapetalae</taxon>
        <taxon>asterids</taxon>
        <taxon>campanulids</taxon>
        <taxon>Apiales</taxon>
        <taxon>Apiaceae</taxon>
        <taxon>Apioideae</taxon>
        <taxon>apioid superclade</taxon>
        <taxon>Tordylieae</taxon>
        <taxon>Tordyliinae</taxon>
        <taxon>Heracleum</taxon>
    </lineage>
</organism>
<dbReference type="Proteomes" id="UP001237642">
    <property type="component" value="Unassembled WGS sequence"/>
</dbReference>
<sequence length="259" mass="29909">MELAPNENFSIFYQRWITQLGEYVDILSQLSKQTFDSNNKSNVEAVVEKVITHHKEYYSVKWAAAHQNALPFFRPGWLSPMEHGYLWHTGWKPFIAFRILDTLKNNQVPGLSTLKELSTEQLEKIKKLKIEIMMEERKVERDMERQQMFIAYPVTFQLAQLMDQVNDGDIAVANIDALVDSNMRSYVVGMEKVLKRADYARLKTLKLVLEILDLKQSVQFLAGLSKWQVNLSNWTRKNQSTSQASTSASASSHQPHINS</sequence>
<dbReference type="GO" id="GO:0006351">
    <property type="term" value="P:DNA-templated transcription"/>
    <property type="evidence" value="ECO:0007669"/>
    <property type="project" value="InterPro"/>
</dbReference>
<keyword evidence="5" id="KW-1185">Reference proteome</keyword>
<feature type="compositionally biased region" description="Low complexity" evidence="2">
    <location>
        <begin position="240"/>
        <end position="252"/>
    </location>
</feature>
<protein>
    <submittedName>
        <fullName evidence="4">Transcription factor TGA like domain-containing protein</fullName>
    </submittedName>
</protein>
<dbReference type="PANTHER" id="PTHR46354">
    <property type="entry name" value="DOG1 DOMAIN-CONTAINING PROTEIN"/>
    <property type="match status" value="1"/>
</dbReference>
<keyword evidence="1" id="KW-0175">Coiled coil</keyword>
<evidence type="ECO:0000259" key="3">
    <source>
        <dbReference type="PROSITE" id="PS51806"/>
    </source>
</evidence>
<dbReference type="EMBL" id="JAUIZM010000003">
    <property type="protein sequence ID" value="KAK1393050.1"/>
    <property type="molecule type" value="Genomic_DNA"/>
</dbReference>
<evidence type="ECO:0000313" key="4">
    <source>
        <dbReference type="EMBL" id="KAK1393050.1"/>
    </source>
</evidence>
<feature type="region of interest" description="Disordered" evidence="2">
    <location>
        <begin position="240"/>
        <end position="259"/>
    </location>
</feature>
<dbReference type="PANTHER" id="PTHR46354:SF2">
    <property type="entry name" value="PROTEIN DOG1-LIKE 4"/>
    <property type="match status" value="1"/>
</dbReference>
<gene>
    <name evidence="4" type="ORF">POM88_012106</name>
</gene>
<dbReference type="AlphaFoldDB" id="A0AAD8IW42"/>
<name>A0AAD8IW42_9APIA</name>
<dbReference type="GO" id="GO:0043565">
    <property type="term" value="F:sequence-specific DNA binding"/>
    <property type="evidence" value="ECO:0007669"/>
    <property type="project" value="InterPro"/>
</dbReference>
<dbReference type="InterPro" id="IPR025422">
    <property type="entry name" value="TGA_domain"/>
</dbReference>
<evidence type="ECO:0000256" key="1">
    <source>
        <dbReference type="SAM" id="Coils"/>
    </source>
</evidence>
<reference evidence="4" key="2">
    <citation type="submission" date="2023-05" db="EMBL/GenBank/DDBJ databases">
        <authorList>
            <person name="Schelkunov M.I."/>
        </authorList>
    </citation>
    <scope>NUCLEOTIDE SEQUENCE</scope>
    <source>
        <strain evidence="4">Hsosn_3</strain>
        <tissue evidence="4">Leaf</tissue>
    </source>
</reference>
<dbReference type="InterPro" id="IPR051886">
    <property type="entry name" value="Seed_Dev/Stress_Resp_Reg"/>
</dbReference>
<proteinExistence type="predicted"/>
<feature type="coiled-coil region" evidence="1">
    <location>
        <begin position="111"/>
        <end position="145"/>
    </location>
</feature>
<accession>A0AAD8IW42</accession>
<feature type="domain" description="DOG1" evidence="3">
    <location>
        <begin position="6"/>
        <end position="241"/>
    </location>
</feature>